<dbReference type="SUPFAM" id="SSF117281">
    <property type="entry name" value="Kelch motif"/>
    <property type="match status" value="1"/>
</dbReference>
<accession>A0ABQ9E3E3</accession>
<dbReference type="Pfam" id="PF01344">
    <property type="entry name" value="Kelch_1"/>
    <property type="match status" value="2"/>
</dbReference>
<evidence type="ECO:0000313" key="3">
    <source>
        <dbReference type="EMBL" id="KAJ8298241.1"/>
    </source>
</evidence>
<reference evidence="3 4" key="1">
    <citation type="submission" date="2022-12" db="EMBL/GenBank/DDBJ databases">
        <title>Chromosome-level genome of Tegillarca granosa.</title>
        <authorList>
            <person name="Kim J."/>
        </authorList>
    </citation>
    <scope>NUCLEOTIDE SEQUENCE [LARGE SCALE GENOMIC DNA]</scope>
    <source>
        <strain evidence="3">Teg-2019</strain>
        <tissue evidence="3">Adductor muscle</tissue>
    </source>
</reference>
<dbReference type="InterPro" id="IPR051746">
    <property type="entry name" value="Kelch_domain_containing_8"/>
</dbReference>
<evidence type="ECO:0000256" key="2">
    <source>
        <dbReference type="ARBA" id="ARBA00022737"/>
    </source>
</evidence>
<dbReference type="Gene3D" id="2.120.10.80">
    <property type="entry name" value="Kelch-type beta propeller"/>
    <property type="match status" value="1"/>
</dbReference>
<dbReference type="InterPro" id="IPR015915">
    <property type="entry name" value="Kelch-typ_b-propeller"/>
</dbReference>
<keyword evidence="1" id="KW-0880">Kelch repeat</keyword>
<dbReference type="Proteomes" id="UP001217089">
    <property type="component" value="Unassembled WGS sequence"/>
</dbReference>
<dbReference type="PANTHER" id="PTHR46260:SF3">
    <property type="entry name" value="RING-TYPE DOMAIN-CONTAINING PROTEIN"/>
    <property type="match status" value="1"/>
</dbReference>
<dbReference type="InterPro" id="IPR006652">
    <property type="entry name" value="Kelch_1"/>
</dbReference>
<evidence type="ECO:0000313" key="4">
    <source>
        <dbReference type="Proteomes" id="UP001217089"/>
    </source>
</evidence>
<protein>
    <submittedName>
        <fullName evidence="3">Uncharacterized protein</fullName>
    </submittedName>
</protein>
<keyword evidence="2" id="KW-0677">Repeat</keyword>
<keyword evidence="4" id="KW-1185">Reference proteome</keyword>
<organism evidence="3 4">
    <name type="scientific">Tegillarca granosa</name>
    <name type="common">Malaysian cockle</name>
    <name type="synonym">Anadara granosa</name>
    <dbReference type="NCBI Taxonomy" id="220873"/>
    <lineage>
        <taxon>Eukaryota</taxon>
        <taxon>Metazoa</taxon>
        <taxon>Spiralia</taxon>
        <taxon>Lophotrochozoa</taxon>
        <taxon>Mollusca</taxon>
        <taxon>Bivalvia</taxon>
        <taxon>Autobranchia</taxon>
        <taxon>Pteriomorphia</taxon>
        <taxon>Arcoida</taxon>
        <taxon>Arcoidea</taxon>
        <taxon>Arcidae</taxon>
        <taxon>Tegillarca</taxon>
    </lineage>
</organism>
<proteinExistence type="predicted"/>
<sequence>MVYMIAMNGCGILTKSCSLSEDALALLETLPGGYNKERIIVNNVMRYERYLDRWIKVAQLNVPRAKFGGVIDPGNRCIDTFRRYNPIMDTWETLEKLPTPCSLSGLVCVKGKIYAIGGTIENLYATRDVYRYDLEKNIWVPLQHMIENRFDPGITTFGSKIYVLSGHDGENSFYPNIEVYDIETDEWTVLPHLTLPYGRCRFTCVAMGTKQSGT</sequence>
<name>A0ABQ9E3E3_TEGGR</name>
<dbReference type="EMBL" id="JARBDR010000923">
    <property type="protein sequence ID" value="KAJ8298241.1"/>
    <property type="molecule type" value="Genomic_DNA"/>
</dbReference>
<gene>
    <name evidence="3" type="ORF">KUTeg_024772</name>
</gene>
<evidence type="ECO:0000256" key="1">
    <source>
        <dbReference type="ARBA" id="ARBA00022441"/>
    </source>
</evidence>
<comment type="caution">
    <text evidence="3">The sequence shown here is derived from an EMBL/GenBank/DDBJ whole genome shotgun (WGS) entry which is preliminary data.</text>
</comment>
<dbReference type="SMART" id="SM00612">
    <property type="entry name" value="Kelch"/>
    <property type="match status" value="3"/>
</dbReference>
<dbReference type="PANTHER" id="PTHR46260">
    <property type="entry name" value="RING-TYPE DOMAIN-CONTAINING PROTEIN"/>
    <property type="match status" value="1"/>
</dbReference>